<gene>
    <name evidence="1" type="ORF">Tco_0702437</name>
</gene>
<proteinExistence type="predicted"/>
<reference evidence="1" key="2">
    <citation type="submission" date="2022-01" db="EMBL/GenBank/DDBJ databases">
        <authorList>
            <person name="Yamashiro T."/>
            <person name="Shiraishi A."/>
            <person name="Satake H."/>
            <person name="Nakayama K."/>
        </authorList>
    </citation>
    <scope>NUCLEOTIDE SEQUENCE</scope>
</reference>
<dbReference type="EMBL" id="BQNB010009872">
    <property type="protein sequence ID" value="GJS69596.1"/>
    <property type="molecule type" value="Genomic_DNA"/>
</dbReference>
<evidence type="ECO:0000313" key="2">
    <source>
        <dbReference type="Proteomes" id="UP001151760"/>
    </source>
</evidence>
<sequence length="198" mass="22870">MITTPESCLLYNAKIREIPSFDELKPQPQPFPSFPSLEVDLEEERDPIPPIKPPSPDSFKMKEVDHLTIYTLSSPHVAYFYHKDTYCYYHPCIGDPKKHYGFKPGLLGQSGSLGVDFLNMEMIEDDIELESMKVSFLGRGHNSPVRPKEVEKVRIKETHHLEHIIQQLIFHHVTPSHNNGVYRYYHPHLNSSVGEPSY</sequence>
<keyword evidence="2" id="KW-1185">Reference proteome</keyword>
<accession>A0ABQ4XWK5</accession>
<reference evidence="1" key="1">
    <citation type="journal article" date="2022" name="Int. J. Mol. Sci.">
        <title>Draft Genome of Tanacetum Coccineum: Genomic Comparison of Closely Related Tanacetum-Family Plants.</title>
        <authorList>
            <person name="Yamashiro T."/>
            <person name="Shiraishi A."/>
            <person name="Nakayama K."/>
            <person name="Satake H."/>
        </authorList>
    </citation>
    <scope>NUCLEOTIDE SEQUENCE</scope>
</reference>
<name>A0ABQ4XWK5_9ASTR</name>
<evidence type="ECO:0000313" key="1">
    <source>
        <dbReference type="EMBL" id="GJS69596.1"/>
    </source>
</evidence>
<organism evidence="1 2">
    <name type="scientific">Tanacetum coccineum</name>
    <dbReference type="NCBI Taxonomy" id="301880"/>
    <lineage>
        <taxon>Eukaryota</taxon>
        <taxon>Viridiplantae</taxon>
        <taxon>Streptophyta</taxon>
        <taxon>Embryophyta</taxon>
        <taxon>Tracheophyta</taxon>
        <taxon>Spermatophyta</taxon>
        <taxon>Magnoliopsida</taxon>
        <taxon>eudicotyledons</taxon>
        <taxon>Gunneridae</taxon>
        <taxon>Pentapetalae</taxon>
        <taxon>asterids</taxon>
        <taxon>campanulids</taxon>
        <taxon>Asterales</taxon>
        <taxon>Asteraceae</taxon>
        <taxon>Asteroideae</taxon>
        <taxon>Anthemideae</taxon>
        <taxon>Anthemidinae</taxon>
        <taxon>Tanacetum</taxon>
    </lineage>
</organism>
<comment type="caution">
    <text evidence="1">The sequence shown here is derived from an EMBL/GenBank/DDBJ whole genome shotgun (WGS) entry which is preliminary data.</text>
</comment>
<protein>
    <submittedName>
        <fullName evidence="1">Uncharacterized protein</fullName>
    </submittedName>
</protein>
<dbReference type="Proteomes" id="UP001151760">
    <property type="component" value="Unassembled WGS sequence"/>
</dbReference>